<protein>
    <recommendedName>
        <fullName evidence="1">N-acetyltransferase domain-containing protein</fullName>
    </recommendedName>
</protein>
<gene>
    <name evidence="2" type="ORF">GCM10011358_17760</name>
</gene>
<accession>A0ABQ1QN95</accession>
<evidence type="ECO:0000313" key="3">
    <source>
        <dbReference type="Proteomes" id="UP000617355"/>
    </source>
</evidence>
<proteinExistence type="predicted"/>
<dbReference type="SUPFAM" id="SSF55729">
    <property type="entry name" value="Acyl-CoA N-acyltransferases (Nat)"/>
    <property type="match status" value="2"/>
</dbReference>
<keyword evidence="3" id="KW-1185">Reference proteome</keyword>
<dbReference type="PROSITE" id="PS51186">
    <property type="entry name" value="GNAT"/>
    <property type="match status" value="1"/>
</dbReference>
<dbReference type="Pfam" id="PF13527">
    <property type="entry name" value="Acetyltransf_9"/>
    <property type="match status" value="1"/>
</dbReference>
<dbReference type="RefSeq" id="WP_188527274.1">
    <property type="nucleotide sequence ID" value="NZ_BMGI01000002.1"/>
</dbReference>
<sequence>MAATRHVELKVTDFRGDPAEAAAFVSRCWSAQFPETVSCSQWDANDFAWQVFAQPENIILGAYAGADLVGFVYGEPVDVLWRGRPVRAMFSSVLAVDPAWKGKGIAKALAQTLAGRMRAADLAFIFGFAVPGSGSLGPKFWQGSQGALRAVGIRPWIRPLNSRALATAAGAPAERIAARFAAATGFGGPPHGAVDGVRPYEPHDLDTCRALLMQAESDADLRYDWTPERLALQLSFRGIPSTWVYDDGTVRGFVNVHPVRLRGRAPFSAGQINHLVADPPAQRVSAVLMRAALQGIAAAGHALAICPDSSSATLPTLLRTGFLPFVRRYDCLFLFNAPQLDLSDLKRVKLQLR</sequence>
<dbReference type="CDD" id="cd04301">
    <property type="entry name" value="NAT_SF"/>
    <property type="match status" value="1"/>
</dbReference>
<evidence type="ECO:0000313" key="2">
    <source>
        <dbReference type="EMBL" id="GGD34153.1"/>
    </source>
</evidence>
<evidence type="ECO:0000259" key="1">
    <source>
        <dbReference type="PROSITE" id="PS51186"/>
    </source>
</evidence>
<organism evidence="2 3">
    <name type="scientific">Sinisalibacter lacisalsi</name>
    <dbReference type="NCBI Taxonomy" id="1526570"/>
    <lineage>
        <taxon>Bacteria</taxon>
        <taxon>Pseudomonadati</taxon>
        <taxon>Pseudomonadota</taxon>
        <taxon>Alphaproteobacteria</taxon>
        <taxon>Rhodobacterales</taxon>
        <taxon>Roseobacteraceae</taxon>
        <taxon>Sinisalibacter</taxon>
    </lineage>
</organism>
<dbReference type="EMBL" id="BMGI01000002">
    <property type="protein sequence ID" value="GGD34153.1"/>
    <property type="molecule type" value="Genomic_DNA"/>
</dbReference>
<comment type="caution">
    <text evidence="2">The sequence shown here is derived from an EMBL/GenBank/DDBJ whole genome shotgun (WGS) entry which is preliminary data.</text>
</comment>
<dbReference type="Gene3D" id="3.40.630.30">
    <property type="match status" value="2"/>
</dbReference>
<dbReference type="InterPro" id="IPR016181">
    <property type="entry name" value="Acyl_CoA_acyltransferase"/>
</dbReference>
<dbReference type="InterPro" id="IPR000182">
    <property type="entry name" value="GNAT_dom"/>
</dbReference>
<name>A0ABQ1QN95_9RHOB</name>
<dbReference type="Proteomes" id="UP000617355">
    <property type="component" value="Unassembled WGS sequence"/>
</dbReference>
<feature type="domain" description="N-acetyltransferase" evidence="1">
    <location>
        <begin position="9"/>
        <end position="218"/>
    </location>
</feature>
<reference evidence="3" key="1">
    <citation type="journal article" date="2019" name="Int. J. Syst. Evol. Microbiol.">
        <title>The Global Catalogue of Microorganisms (GCM) 10K type strain sequencing project: providing services to taxonomists for standard genome sequencing and annotation.</title>
        <authorList>
            <consortium name="The Broad Institute Genomics Platform"/>
            <consortium name="The Broad Institute Genome Sequencing Center for Infectious Disease"/>
            <person name="Wu L."/>
            <person name="Ma J."/>
        </authorList>
    </citation>
    <scope>NUCLEOTIDE SEQUENCE [LARGE SCALE GENOMIC DNA]</scope>
    <source>
        <strain evidence="3">CGMCC 1.12922</strain>
    </source>
</reference>